<dbReference type="Proteomes" id="UP000007383">
    <property type="component" value="Chromosome"/>
</dbReference>
<dbReference type="PATRIC" id="fig|889378.3.peg.2618"/>
<dbReference type="AlphaFoldDB" id="H9UMC7"/>
<dbReference type="KEGG" id="sfc:Spiaf_2644"/>
<keyword evidence="4" id="KW-1185">Reference proteome</keyword>
<organism evidence="3 4">
    <name type="scientific">Spirochaeta africana (strain ATCC 700263 / DSM 8902 / Z-7692)</name>
    <dbReference type="NCBI Taxonomy" id="889378"/>
    <lineage>
        <taxon>Bacteria</taxon>
        <taxon>Pseudomonadati</taxon>
        <taxon>Spirochaetota</taxon>
        <taxon>Spirochaetia</taxon>
        <taxon>Spirochaetales</taxon>
        <taxon>Spirochaetaceae</taxon>
        <taxon>Spirochaeta</taxon>
    </lineage>
</organism>
<dbReference type="HOGENOM" id="CLU_1165239_0_0_12"/>
<dbReference type="SUPFAM" id="SSF53955">
    <property type="entry name" value="Lysozyme-like"/>
    <property type="match status" value="1"/>
</dbReference>
<protein>
    <submittedName>
        <fullName evidence="3">Soluble lytic murein transglycosylase-like protein</fullName>
    </submittedName>
</protein>
<reference evidence="4" key="1">
    <citation type="journal article" date="2013" name="Stand. Genomic Sci.">
        <title>Complete genome sequence of the halophilic bacterium Spirochaeta africana type strain (Z-7692(T)) from the alkaline Lake Magadi in the East African Rift.</title>
        <authorList>
            <person name="Liolos K."/>
            <person name="Abt B."/>
            <person name="Scheuner C."/>
            <person name="Teshima H."/>
            <person name="Held B."/>
            <person name="Lapidus A."/>
            <person name="Nolan M."/>
            <person name="Lucas S."/>
            <person name="Deshpande S."/>
            <person name="Cheng J.F."/>
            <person name="Tapia R."/>
            <person name="Goodwin L.A."/>
            <person name="Pitluck S."/>
            <person name="Pagani I."/>
            <person name="Ivanova N."/>
            <person name="Mavromatis K."/>
            <person name="Mikhailova N."/>
            <person name="Huntemann M."/>
            <person name="Pati A."/>
            <person name="Chen A."/>
            <person name="Palaniappan K."/>
            <person name="Land M."/>
            <person name="Rohde M."/>
            <person name="Tindall B.J."/>
            <person name="Detter J.C."/>
            <person name="Goker M."/>
            <person name="Bristow J."/>
            <person name="Eisen J.A."/>
            <person name="Markowitz V."/>
            <person name="Hugenholtz P."/>
            <person name="Woyke T."/>
            <person name="Klenk H.P."/>
            <person name="Kyrpides N.C."/>
        </authorList>
    </citation>
    <scope>NUCLEOTIDE SEQUENCE</scope>
    <source>
        <strain evidence="4">ATCC 700263 / DSM 8902 / Z-7692</strain>
    </source>
</reference>
<dbReference type="EMBL" id="CP003282">
    <property type="protein sequence ID" value="AFG38670.1"/>
    <property type="molecule type" value="Genomic_DNA"/>
</dbReference>
<dbReference type="eggNOG" id="COG0741">
    <property type="taxonomic scope" value="Bacteria"/>
</dbReference>
<evidence type="ECO:0000259" key="2">
    <source>
        <dbReference type="Pfam" id="PF01464"/>
    </source>
</evidence>
<feature type="domain" description="Transglycosylase SLT" evidence="2">
    <location>
        <begin position="108"/>
        <end position="202"/>
    </location>
</feature>
<dbReference type="OrthoDB" id="360732at2"/>
<evidence type="ECO:0000313" key="3">
    <source>
        <dbReference type="EMBL" id="AFG38670.1"/>
    </source>
</evidence>
<dbReference type="STRING" id="889378.Spiaf_2644"/>
<keyword evidence="1" id="KW-0732">Signal</keyword>
<dbReference type="InterPro" id="IPR023346">
    <property type="entry name" value="Lysozyme-like_dom_sf"/>
</dbReference>
<dbReference type="Gene3D" id="1.10.530.10">
    <property type="match status" value="1"/>
</dbReference>
<sequence>MIPNRIFMLCALMALLGCSTSSFTADKQLHAHRKLRAEYAQSIRTRSSVEEGEIKNKPVLTYPWVETILRSDAPGLELYRNPATHAHVRDFFIELAGSEEVALPILYHAERQDVPLFLAFSLVFVESSFRIDAINQNPTSTDRGLFQLNNLSFPHLSLDDYFHPDTNAYHGVSYMRYTLDSMGDVERALAMYNAGRSRVVRNQIPESTVRYVQRVLSHRNQMMDEFRAYILETFPPTV</sequence>
<dbReference type="PROSITE" id="PS51257">
    <property type="entry name" value="PROKAR_LIPOPROTEIN"/>
    <property type="match status" value="1"/>
</dbReference>
<dbReference type="Pfam" id="PF01464">
    <property type="entry name" value="SLT"/>
    <property type="match status" value="1"/>
</dbReference>
<dbReference type="InterPro" id="IPR008258">
    <property type="entry name" value="Transglycosylase_SLT_dom_1"/>
</dbReference>
<feature type="signal peptide" evidence="1">
    <location>
        <begin position="1"/>
        <end position="24"/>
    </location>
</feature>
<proteinExistence type="predicted"/>
<evidence type="ECO:0000313" key="4">
    <source>
        <dbReference type="Proteomes" id="UP000007383"/>
    </source>
</evidence>
<accession>H9UMC7</accession>
<evidence type="ECO:0000256" key="1">
    <source>
        <dbReference type="SAM" id="SignalP"/>
    </source>
</evidence>
<gene>
    <name evidence="3" type="ordered locus">Spiaf_2644</name>
</gene>
<name>H9UMC7_SPIAZ</name>
<feature type="chain" id="PRO_5003623098" evidence="1">
    <location>
        <begin position="25"/>
        <end position="238"/>
    </location>
</feature>